<evidence type="ECO:0000313" key="3">
    <source>
        <dbReference type="Proteomes" id="UP000308092"/>
    </source>
</evidence>
<reference evidence="2 3" key="1">
    <citation type="submission" date="2019-03" db="EMBL/GenBank/DDBJ databases">
        <title>The genome sequence of a newly discovered highly antifungal drug resistant Aspergillus species, Aspergillus tanneri NIH 1004.</title>
        <authorList>
            <person name="Mounaud S."/>
            <person name="Singh I."/>
            <person name="Joardar V."/>
            <person name="Pakala S."/>
            <person name="Pakala S."/>
            <person name="Venepally P."/>
            <person name="Hoover J."/>
            <person name="Nierman W."/>
            <person name="Chung J."/>
            <person name="Losada L."/>
        </authorList>
    </citation>
    <scope>NUCLEOTIDE SEQUENCE [LARGE SCALE GENOMIC DNA]</scope>
    <source>
        <strain evidence="2 3">NIH1004</strain>
    </source>
</reference>
<evidence type="ECO:0000313" key="2">
    <source>
        <dbReference type="EMBL" id="THC87371.1"/>
    </source>
</evidence>
<dbReference type="AlphaFoldDB" id="A0A4S3J3R5"/>
<feature type="region of interest" description="Disordered" evidence="1">
    <location>
        <begin position="1"/>
        <end position="34"/>
    </location>
</feature>
<proteinExistence type="predicted"/>
<dbReference type="EMBL" id="SOSA01001258">
    <property type="protein sequence ID" value="THC87371.1"/>
    <property type="molecule type" value="Genomic_DNA"/>
</dbReference>
<evidence type="ECO:0000256" key="1">
    <source>
        <dbReference type="SAM" id="MobiDB-lite"/>
    </source>
</evidence>
<name>A0A4S3J3R5_9EURO</name>
<gene>
    <name evidence="2" type="ORF">EYZ11_013183</name>
</gene>
<accession>A0A4S3J3R5</accession>
<sequence>MVSFASSKGVLTGSSVNEDSSLGYHCTLNTAPPTPPGFEIALVVL</sequence>
<protein>
    <submittedName>
        <fullName evidence="2">Uncharacterized protein</fullName>
    </submittedName>
</protein>
<dbReference type="VEuPathDB" id="FungiDB:EYZ11_013183"/>
<comment type="caution">
    <text evidence="2">The sequence shown here is derived from an EMBL/GenBank/DDBJ whole genome shotgun (WGS) entry which is preliminary data.</text>
</comment>
<keyword evidence="3" id="KW-1185">Reference proteome</keyword>
<organism evidence="2 3">
    <name type="scientific">Aspergillus tanneri</name>
    <dbReference type="NCBI Taxonomy" id="1220188"/>
    <lineage>
        <taxon>Eukaryota</taxon>
        <taxon>Fungi</taxon>
        <taxon>Dikarya</taxon>
        <taxon>Ascomycota</taxon>
        <taxon>Pezizomycotina</taxon>
        <taxon>Eurotiomycetes</taxon>
        <taxon>Eurotiomycetidae</taxon>
        <taxon>Eurotiales</taxon>
        <taxon>Aspergillaceae</taxon>
        <taxon>Aspergillus</taxon>
        <taxon>Aspergillus subgen. Circumdati</taxon>
    </lineage>
</organism>
<dbReference type="Proteomes" id="UP000308092">
    <property type="component" value="Unassembled WGS sequence"/>
</dbReference>